<organism evidence="2">
    <name type="scientific">uncultured Solirubrobacteraceae bacterium</name>
    <dbReference type="NCBI Taxonomy" id="1162706"/>
    <lineage>
        <taxon>Bacteria</taxon>
        <taxon>Bacillati</taxon>
        <taxon>Actinomycetota</taxon>
        <taxon>Thermoleophilia</taxon>
        <taxon>Solirubrobacterales</taxon>
        <taxon>Solirubrobacteraceae</taxon>
        <taxon>environmental samples</taxon>
    </lineage>
</organism>
<dbReference type="Gene3D" id="2.40.40.10">
    <property type="entry name" value="RlpA-like domain"/>
    <property type="match status" value="1"/>
</dbReference>
<gene>
    <name evidence="2" type="ORF">AVDCRST_MAG30-3812</name>
</gene>
<proteinExistence type="predicted"/>
<dbReference type="InterPro" id="IPR036908">
    <property type="entry name" value="RlpA-like_sf"/>
</dbReference>
<sequence length="77" mass="8232">VAHKTLPCGTQVAVRYGSRSLVVPVVDRGPYRRGTSYDLTSATATALRFPGLARIGAVALRDEPRAPAPATGTERRR</sequence>
<evidence type="ECO:0000313" key="2">
    <source>
        <dbReference type="EMBL" id="CAA9531371.1"/>
    </source>
</evidence>
<dbReference type="Pfam" id="PF03330">
    <property type="entry name" value="DPBB_1"/>
    <property type="match status" value="1"/>
</dbReference>
<accession>A0A6J4TTT1</accession>
<evidence type="ECO:0000259" key="1">
    <source>
        <dbReference type="Pfam" id="PF03330"/>
    </source>
</evidence>
<name>A0A6J4TTT1_9ACTN</name>
<protein>
    <recommendedName>
        <fullName evidence="1">RlpA-like protein double-psi beta-barrel domain-containing protein</fullName>
    </recommendedName>
</protein>
<dbReference type="EMBL" id="CADCVS010000503">
    <property type="protein sequence ID" value="CAA9531371.1"/>
    <property type="molecule type" value="Genomic_DNA"/>
</dbReference>
<reference evidence="2" key="1">
    <citation type="submission" date="2020-02" db="EMBL/GenBank/DDBJ databases">
        <authorList>
            <person name="Meier V. D."/>
        </authorList>
    </citation>
    <scope>NUCLEOTIDE SEQUENCE</scope>
    <source>
        <strain evidence="2">AVDCRST_MAG30</strain>
    </source>
</reference>
<feature type="domain" description="RlpA-like protein double-psi beta-barrel" evidence="1">
    <location>
        <begin position="2"/>
        <end position="50"/>
    </location>
</feature>
<dbReference type="InterPro" id="IPR009009">
    <property type="entry name" value="RlpA-like_DPBB"/>
</dbReference>
<feature type="non-terminal residue" evidence="2">
    <location>
        <position position="1"/>
    </location>
</feature>
<dbReference type="AlphaFoldDB" id="A0A6J4TTT1"/>